<dbReference type="InterPro" id="IPR047153">
    <property type="entry name" value="TRIM45/56/19-like"/>
</dbReference>
<evidence type="ECO:0000313" key="7">
    <source>
        <dbReference type="EMBL" id="KAJ8032957.1"/>
    </source>
</evidence>
<dbReference type="InterPro" id="IPR018957">
    <property type="entry name" value="Znf_C3HC4_RING-type"/>
</dbReference>
<dbReference type="Proteomes" id="UP001152320">
    <property type="component" value="Chromosome 11"/>
</dbReference>
<keyword evidence="1" id="KW-0479">Metal-binding</keyword>
<dbReference type="GO" id="GO:0008270">
    <property type="term" value="F:zinc ion binding"/>
    <property type="evidence" value="ECO:0007669"/>
    <property type="project" value="UniProtKB-KW"/>
</dbReference>
<dbReference type="EMBL" id="JAIZAY010000011">
    <property type="protein sequence ID" value="KAJ8032957.1"/>
    <property type="molecule type" value="Genomic_DNA"/>
</dbReference>
<evidence type="ECO:0000256" key="2">
    <source>
        <dbReference type="ARBA" id="ARBA00022771"/>
    </source>
</evidence>
<evidence type="ECO:0000256" key="3">
    <source>
        <dbReference type="ARBA" id="ARBA00022833"/>
    </source>
</evidence>
<keyword evidence="8" id="KW-1185">Reference proteome</keyword>
<sequence>MAFDEEPVNEILKLYECTLCNDELKIPKLLPCLHRFCKECLQSHTEESQNDGFFTCPTCEAKCEITEKGVDDFNTDIYLENIVDAIRTQTQLVRDQTWRKCGDCLNFKKMYSYCFACKESLCVTCRGSHKDHGSPVEGESAVVDLENIASKGFSVKDLLALPKSSKCPIHESQILRLVCFTCKNMIICDECAPDEHILHQTRDLKTSAEEYFRMLEKKMESFRNYGSRLQDLNKKLQRKVSYNKEKRLDYLHTSYAENNSMILTGRSIMESEADLKMAQIEAKYDEKIAKQRQLMEDEIQKVKDRFEKIFEEIRKTKETELDNERAKKEDKVKKIQEKEEITEHNYRHLQVLSAALATEENEKVTSVLNSSSKMFQRYEKVITTATRVLASRDDCEAVKSIPDILAGVDQLTPDMSEISNLENFASEPICKYQLPSVNILAPGDGDDVEKADSVITLRHSDVFGKDIDCITVNLRFGVVISGHGPSNSHISCMDINGKIIKRKLFKNIDPQSTSNRSCAPLSDNKMATICSPDEIGICDLNDWSYRDRRLTNYVKWPKVRCVTTDQTLNRILVGSFNCRNVFIFDEDLNYLETITLVPCRQWPYDMCVKGNQLLVCDHSAGKAFATDMKGNLIYKFIAPSHELANWKPRSICADKRGLVYILWQASDWSKSVVVQYRQQNDGVTILRRVDKNAACITIMETDHETNLLVITKDTGTLYVHSLVQYADIFV</sequence>
<evidence type="ECO:0000256" key="4">
    <source>
        <dbReference type="PROSITE-ProRule" id="PRU00175"/>
    </source>
</evidence>
<dbReference type="SMART" id="SM00184">
    <property type="entry name" value="RING"/>
    <property type="match status" value="1"/>
</dbReference>
<evidence type="ECO:0000313" key="8">
    <source>
        <dbReference type="Proteomes" id="UP001152320"/>
    </source>
</evidence>
<dbReference type="SUPFAM" id="SSF57850">
    <property type="entry name" value="RING/U-box"/>
    <property type="match status" value="1"/>
</dbReference>
<keyword evidence="3" id="KW-0862">Zinc</keyword>
<dbReference type="AlphaFoldDB" id="A0A9Q1BU89"/>
<feature type="coiled-coil region" evidence="5">
    <location>
        <begin position="277"/>
        <end position="341"/>
    </location>
</feature>
<dbReference type="Gene3D" id="2.120.10.30">
    <property type="entry name" value="TolB, C-terminal domain"/>
    <property type="match status" value="1"/>
</dbReference>
<dbReference type="PROSITE" id="PS50089">
    <property type="entry name" value="ZF_RING_2"/>
    <property type="match status" value="1"/>
</dbReference>
<evidence type="ECO:0000256" key="1">
    <source>
        <dbReference type="ARBA" id="ARBA00022723"/>
    </source>
</evidence>
<dbReference type="SMART" id="SM00336">
    <property type="entry name" value="BBOX"/>
    <property type="match status" value="2"/>
</dbReference>
<keyword evidence="5" id="KW-0175">Coiled coil</keyword>
<dbReference type="Pfam" id="PF00643">
    <property type="entry name" value="zf-B_box"/>
    <property type="match status" value="1"/>
</dbReference>
<comment type="caution">
    <text evidence="7">The sequence shown here is derived from an EMBL/GenBank/DDBJ whole genome shotgun (WGS) entry which is preliminary data.</text>
</comment>
<accession>A0A9Q1BU89</accession>
<reference evidence="7" key="1">
    <citation type="submission" date="2021-10" db="EMBL/GenBank/DDBJ databases">
        <title>Tropical sea cucumber genome reveals ecological adaptation and Cuvierian tubules defense mechanism.</title>
        <authorList>
            <person name="Chen T."/>
        </authorList>
    </citation>
    <scope>NUCLEOTIDE SEQUENCE</scope>
    <source>
        <strain evidence="7">Nanhai2018</strain>
        <tissue evidence="7">Muscle</tissue>
    </source>
</reference>
<keyword evidence="2 4" id="KW-0863">Zinc-finger</keyword>
<organism evidence="7 8">
    <name type="scientific">Holothuria leucospilota</name>
    <name type="common">Black long sea cucumber</name>
    <name type="synonym">Mertensiothuria leucospilota</name>
    <dbReference type="NCBI Taxonomy" id="206669"/>
    <lineage>
        <taxon>Eukaryota</taxon>
        <taxon>Metazoa</taxon>
        <taxon>Echinodermata</taxon>
        <taxon>Eleutherozoa</taxon>
        <taxon>Echinozoa</taxon>
        <taxon>Holothuroidea</taxon>
        <taxon>Aspidochirotacea</taxon>
        <taxon>Aspidochirotida</taxon>
        <taxon>Holothuriidae</taxon>
        <taxon>Holothuria</taxon>
    </lineage>
</organism>
<dbReference type="PROSITE" id="PS00518">
    <property type="entry name" value="ZF_RING_1"/>
    <property type="match status" value="1"/>
</dbReference>
<dbReference type="Pfam" id="PF00097">
    <property type="entry name" value="zf-C3HC4"/>
    <property type="match status" value="1"/>
</dbReference>
<dbReference type="SUPFAM" id="SSF57845">
    <property type="entry name" value="B-box zinc-binding domain"/>
    <property type="match status" value="1"/>
</dbReference>
<evidence type="ECO:0000259" key="6">
    <source>
        <dbReference type="PROSITE" id="PS50089"/>
    </source>
</evidence>
<dbReference type="Gene3D" id="3.30.40.10">
    <property type="entry name" value="Zinc/RING finger domain, C3HC4 (zinc finger)"/>
    <property type="match status" value="1"/>
</dbReference>
<protein>
    <submittedName>
        <fullName evidence="7">E3 ubiquitin-protein ligase TRIM56</fullName>
    </submittedName>
</protein>
<proteinExistence type="predicted"/>
<dbReference type="SUPFAM" id="SSF63825">
    <property type="entry name" value="YWTD domain"/>
    <property type="match status" value="1"/>
</dbReference>
<dbReference type="OrthoDB" id="5950519at2759"/>
<dbReference type="InterPro" id="IPR017907">
    <property type="entry name" value="Znf_RING_CS"/>
</dbReference>
<dbReference type="CDD" id="cd16579">
    <property type="entry name" value="RING-HC_PML_C-V"/>
    <property type="match status" value="1"/>
</dbReference>
<evidence type="ECO:0000256" key="5">
    <source>
        <dbReference type="SAM" id="Coils"/>
    </source>
</evidence>
<dbReference type="InterPro" id="IPR011042">
    <property type="entry name" value="6-blade_b-propeller_TolB-like"/>
</dbReference>
<dbReference type="InterPro" id="IPR013083">
    <property type="entry name" value="Znf_RING/FYVE/PHD"/>
</dbReference>
<dbReference type="PANTHER" id="PTHR25462">
    <property type="entry name" value="BONUS, ISOFORM C-RELATED"/>
    <property type="match status" value="1"/>
</dbReference>
<dbReference type="PANTHER" id="PTHR25462:SF296">
    <property type="entry name" value="MEIOTIC P26, ISOFORM F"/>
    <property type="match status" value="1"/>
</dbReference>
<dbReference type="Gene3D" id="3.30.160.60">
    <property type="entry name" value="Classic Zinc Finger"/>
    <property type="match status" value="1"/>
</dbReference>
<dbReference type="InterPro" id="IPR000315">
    <property type="entry name" value="Znf_B-box"/>
</dbReference>
<feature type="domain" description="RING-type" evidence="6">
    <location>
        <begin position="17"/>
        <end position="60"/>
    </location>
</feature>
<name>A0A9Q1BU89_HOLLE</name>
<dbReference type="InterPro" id="IPR001841">
    <property type="entry name" value="Znf_RING"/>
</dbReference>
<gene>
    <name evidence="7" type="ORF">HOLleu_23056</name>
</gene>